<reference evidence="11" key="1">
    <citation type="submission" date="2006-10" db="EMBL/GenBank/DDBJ databases">
        <title>Complete sequence of Solibacter usitatus Ellin6076.</title>
        <authorList>
            <consortium name="US DOE Joint Genome Institute"/>
            <person name="Copeland A."/>
            <person name="Lucas S."/>
            <person name="Lapidus A."/>
            <person name="Barry K."/>
            <person name="Detter J.C."/>
            <person name="Glavina del Rio T."/>
            <person name="Hammon N."/>
            <person name="Israni S."/>
            <person name="Dalin E."/>
            <person name="Tice H."/>
            <person name="Pitluck S."/>
            <person name="Thompson L.S."/>
            <person name="Brettin T."/>
            <person name="Bruce D."/>
            <person name="Han C."/>
            <person name="Tapia R."/>
            <person name="Gilna P."/>
            <person name="Schmutz J."/>
            <person name="Larimer F."/>
            <person name="Land M."/>
            <person name="Hauser L."/>
            <person name="Kyrpides N."/>
            <person name="Mikhailova N."/>
            <person name="Janssen P.H."/>
            <person name="Kuske C.R."/>
            <person name="Richardson P."/>
        </authorList>
    </citation>
    <scope>NUCLEOTIDE SEQUENCE</scope>
    <source>
        <strain evidence="11">Ellin6076</strain>
    </source>
</reference>
<evidence type="ECO:0000256" key="8">
    <source>
        <dbReference type="ARBA" id="ARBA00023136"/>
    </source>
</evidence>
<keyword evidence="7 9" id="KW-1133">Transmembrane helix</keyword>
<gene>
    <name evidence="11" type="ordered locus">Acid_4238</name>
</gene>
<dbReference type="PANTHER" id="PTHR30071:SF1">
    <property type="entry name" value="CYTOCHROME B_B6 PROTEIN-RELATED"/>
    <property type="match status" value="1"/>
</dbReference>
<proteinExistence type="inferred from homology"/>
<evidence type="ECO:0000256" key="7">
    <source>
        <dbReference type="ARBA" id="ARBA00022989"/>
    </source>
</evidence>
<dbReference type="GO" id="GO:0017004">
    <property type="term" value="P:cytochrome complex assembly"/>
    <property type="evidence" value="ECO:0007669"/>
    <property type="project" value="UniProtKB-KW"/>
</dbReference>
<evidence type="ECO:0000256" key="3">
    <source>
        <dbReference type="ARBA" id="ARBA00005840"/>
    </source>
</evidence>
<evidence type="ECO:0000256" key="6">
    <source>
        <dbReference type="ARBA" id="ARBA00022748"/>
    </source>
</evidence>
<dbReference type="InterPro" id="IPR003557">
    <property type="entry name" value="Cyt_c_biogenesis_CcmC"/>
</dbReference>
<evidence type="ECO:0000313" key="11">
    <source>
        <dbReference type="EMBL" id="ABJ85200.1"/>
    </source>
</evidence>
<keyword evidence="8 9" id="KW-0472">Membrane</keyword>
<evidence type="ECO:0000256" key="9">
    <source>
        <dbReference type="SAM" id="Phobius"/>
    </source>
</evidence>
<dbReference type="GO" id="GO:0020037">
    <property type="term" value="F:heme binding"/>
    <property type="evidence" value="ECO:0007669"/>
    <property type="project" value="InterPro"/>
</dbReference>
<feature type="transmembrane region" description="Helical" evidence="9">
    <location>
        <begin position="140"/>
        <end position="163"/>
    </location>
</feature>
<comment type="subcellular location">
    <subcellularLocation>
        <location evidence="2">Membrane</location>
        <topology evidence="2">Multi-pass membrane protein</topology>
    </subcellularLocation>
</comment>
<name>Q01YR5_SOLUE</name>
<evidence type="ECO:0000256" key="5">
    <source>
        <dbReference type="ARBA" id="ARBA00022692"/>
    </source>
</evidence>
<dbReference type="InterPro" id="IPR045062">
    <property type="entry name" value="Cyt_c_biogenesis_CcsA/CcmC"/>
</dbReference>
<organism evidence="11">
    <name type="scientific">Solibacter usitatus (strain Ellin6076)</name>
    <dbReference type="NCBI Taxonomy" id="234267"/>
    <lineage>
        <taxon>Bacteria</taxon>
        <taxon>Pseudomonadati</taxon>
        <taxon>Acidobacteriota</taxon>
        <taxon>Terriglobia</taxon>
        <taxon>Bryobacterales</taxon>
        <taxon>Solibacteraceae</taxon>
        <taxon>Candidatus Solibacter</taxon>
    </lineage>
</organism>
<dbReference type="AlphaFoldDB" id="Q01YR5"/>
<dbReference type="eggNOG" id="COG0755">
    <property type="taxonomic scope" value="Bacteria"/>
</dbReference>
<sequence precursor="true">MRDKILFLIGAAAILLLARDIYAIIGLPEERNQGIIFKIIFFHVPMAITALTCALVAFCASIGFLVTKNFKFDAMAVAVTEVGLAFLAGNLITGSIWGRVAWGIWWAWDARLTSALVCWLLYAGYLMLRQAIEEPTQRATFAAVFSIFAFIDVPIVIFSIKWWRTQHPQPVFWGGGSMPHEWFTLWAWNVLAMMLVGVVFVAVRLRQEEFQREIDSLRREAHAL</sequence>
<feature type="transmembrane region" description="Helical" evidence="9">
    <location>
        <begin position="183"/>
        <end position="203"/>
    </location>
</feature>
<dbReference type="KEGG" id="sus:Acid_4238"/>
<accession>Q01YR5</accession>
<evidence type="ECO:0000256" key="4">
    <source>
        <dbReference type="ARBA" id="ARBA00016463"/>
    </source>
</evidence>
<dbReference type="GO" id="GO:0015232">
    <property type="term" value="F:heme transmembrane transporter activity"/>
    <property type="evidence" value="ECO:0007669"/>
    <property type="project" value="InterPro"/>
</dbReference>
<dbReference type="OrthoDB" id="9814290at2"/>
<comment type="function">
    <text evidence="1">Required for the export of heme to the periplasm for the biogenesis of c-type cytochromes.</text>
</comment>
<comment type="similarity">
    <text evidence="3">Belongs to the CcmC/CycZ/HelC family.</text>
</comment>
<evidence type="ECO:0000256" key="2">
    <source>
        <dbReference type="ARBA" id="ARBA00004141"/>
    </source>
</evidence>
<feature type="transmembrane region" description="Helical" evidence="9">
    <location>
        <begin position="39"/>
        <end position="66"/>
    </location>
</feature>
<dbReference type="GO" id="GO:0005886">
    <property type="term" value="C:plasma membrane"/>
    <property type="evidence" value="ECO:0007669"/>
    <property type="project" value="TreeGrafter"/>
</dbReference>
<protein>
    <recommendedName>
        <fullName evidence="4">Heme exporter protein C</fullName>
    </recommendedName>
</protein>
<feature type="transmembrane region" description="Helical" evidence="9">
    <location>
        <begin position="110"/>
        <end position="128"/>
    </location>
</feature>
<dbReference type="Pfam" id="PF01578">
    <property type="entry name" value="Cytochrom_C_asm"/>
    <property type="match status" value="1"/>
</dbReference>
<dbReference type="EMBL" id="CP000473">
    <property type="protein sequence ID" value="ABJ85200.1"/>
    <property type="molecule type" value="Genomic_DNA"/>
</dbReference>
<dbReference type="InterPro" id="IPR002541">
    <property type="entry name" value="Cyt_c_assembly"/>
</dbReference>
<dbReference type="FunCoup" id="Q01YR5">
    <property type="interactions" value="267"/>
</dbReference>
<dbReference type="STRING" id="234267.Acid_4238"/>
<evidence type="ECO:0000256" key="1">
    <source>
        <dbReference type="ARBA" id="ARBA00002442"/>
    </source>
</evidence>
<keyword evidence="5 9" id="KW-0812">Transmembrane</keyword>
<feature type="transmembrane region" description="Helical" evidence="9">
    <location>
        <begin position="78"/>
        <end position="98"/>
    </location>
</feature>
<dbReference type="PRINTS" id="PR01386">
    <property type="entry name" value="CCMCBIOGNSIS"/>
</dbReference>
<evidence type="ECO:0000259" key="10">
    <source>
        <dbReference type="Pfam" id="PF01578"/>
    </source>
</evidence>
<keyword evidence="6" id="KW-0201">Cytochrome c-type biogenesis</keyword>
<dbReference type="HOGENOM" id="CLU_066538_1_0_0"/>
<feature type="domain" description="Cytochrome c assembly protein" evidence="10">
    <location>
        <begin position="25"/>
        <end position="164"/>
    </location>
</feature>
<dbReference type="PANTHER" id="PTHR30071">
    <property type="entry name" value="HEME EXPORTER PROTEIN C"/>
    <property type="match status" value="1"/>
</dbReference>
<dbReference type="InParanoid" id="Q01YR5"/>